<sequence length="96" mass="11308">MKKFELNNIALLYFCISWLIGIIIFLLMLLEIQDELAFSLIFLSGLNIIINVLSIALLFVFYYVFPENKKEFKNSAILLFFNFPILFLLYIFLILA</sequence>
<evidence type="ECO:0000256" key="1">
    <source>
        <dbReference type="SAM" id="Phobius"/>
    </source>
</evidence>
<dbReference type="Proteomes" id="UP000269076">
    <property type="component" value="Chromosome"/>
</dbReference>
<gene>
    <name evidence="2" type="ORF">EG340_15590</name>
</gene>
<feature type="transmembrane region" description="Helical" evidence="1">
    <location>
        <begin position="76"/>
        <end position="95"/>
    </location>
</feature>
<evidence type="ECO:0000313" key="3">
    <source>
        <dbReference type="Proteomes" id="UP000269076"/>
    </source>
</evidence>
<dbReference type="EMBL" id="CP033928">
    <property type="protein sequence ID" value="AZA62365.1"/>
    <property type="molecule type" value="Genomic_DNA"/>
</dbReference>
<proteinExistence type="predicted"/>
<feature type="transmembrane region" description="Helical" evidence="1">
    <location>
        <begin position="9"/>
        <end position="30"/>
    </location>
</feature>
<keyword evidence="1" id="KW-0472">Membrane</keyword>
<organism evidence="2 3">
    <name type="scientific">Chryseobacterium indoltheticum</name>
    <dbReference type="NCBI Taxonomy" id="254"/>
    <lineage>
        <taxon>Bacteria</taxon>
        <taxon>Pseudomonadati</taxon>
        <taxon>Bacteroidota</taxon>
        <taxon>Flavobacteriia</taxon>
        <taxon>Flavobacteriales</taxon>
        <taxon>Weeksellaceae</taxon>
        <taxon>Chryseobacterium group</taxon>
        <taxon>Chryseobacterium</taxon>
    </lineage>
</organism>
<keyword evidence="1" id="KW-1133">Transmembrane helix</keyword>
<name>A0A3G6N8V0_9FLAO</name>
<feature type="transmembrane region" description="Helical" evidence="1">
    <location>
        <begin position="36"/>
        <end position="64"/>
    </location>
</feature>
<dbReference type="AlphaFoldDB" id="A0A3G6N8V0"/>
<keyword evidence="1" id="KW-0812">Transmembrane</keyword>
<reference evidence="2 3" key="1">
    <citation type="submission" date="2018-11" db="EMBL/GenBank/DDBJ databases">
        <title>Proposal to divide the Flavobacteriaceae and reorganize its genera based on Amino Acid Identity values calculated from whole genome sequences.</title>
        <authorList>
            <person name="Nicholson A.C."/>
            <person name="Gulvik C.A."/>
            <person name="Whitney A.M."/>
            <person name="Humrighouse B.W."/>
            <person name="Bell M."/>
            <person name="Holmes B."/>
            <person name="Steigerwalt A."/>
            <person name="Villarma A."/>
            <person name="Sheth M."/>
            <person name="Batra D."/>
            <person name="Pryor J."/>
            <person name="Bernardet J.-F."/>
            <person name="Hugo C."/>
            <person name="Kampfer P."/>
            <person name="Newman J."/>
            <person name="Mcquiston J.R."/>
        </authorList>
    </citation>
    <scope>NUCLEOTIDE SEQUENCE [LARGE SCALE GENOMIC DNA]</scope>
    <source>
        <strain evidence="2 3">G0211</strain>
    </source>
</reference>
<accession>A0A3G6N8V0</accession>
<evidence type="ECO:0000313" key="2">
    <source>
        <dbReference type="EMBL" id="AZA62365.1"/>
    </source>
</evidence>
<protein>
    <submittedName>
        <fullName evidence="2">Uncharacterized protein</fullName>
    </submittedName>
</protein>